<dbReference type="AlphaFoldDB" id="A0A085B7B3"/>
<dbReference type="OrthoDB" id="1098508at2"/>
<accession>A0A085B7B3</accession>
<organism evidence="6 7">
    <name type="scientific">Epilithonimonas lactis</name>
    <dbReference type="NCBI Taxonomy" id="421072"/>
    <lineage>
        <taxon>Bacteria</taxon>
        <taxon>Pseudomonadati</taxon>
        <taxon>Bacteroidota</taxon>
        <taxon>Flavobacteriia</taxon>
        <taxon>Flavobacteriales</taxon>
        <taxon>Weeksellaceae</taxon>
        <taxon>Chryseobacterium group</taxon>
        <taxon>Epilithonimonas</taxon>
    </lineage>
</organism>
<keyword evidence="4" id="KW-0804">Transcription</keyword>
<evidence type="ECO:0000256" key="3">
    <source>
        <dbReference type="ARBA" id="ARBA00023125"/>
    </source>
</evidence>
<dbReference type="GO" id="GO:0003677">
    <property type="term" value="F:DNA binding"/>
    <property type="evidence" value="ECO:0007669"/>
    <property type="project" value="UniProtKB-KW"/>
</dbReference>
<dbReference type="SUPFAM" id="SSF46785">
    <property type="entry name" value="Winged helix' DNA-binding domain"/>
    <property type="match status" value="1"/>
</dbReference>
<keyword evidence="2" id="KW-0805">Transcription regulation</keyword>
<feature type="region of interest" description="Disordered" evidence="5">
    <location>
        <begin position="134"/>
        <end position="162"/>
    </location>
</feature>
<evidence type="ECO:0000256" key="1">
    <source>
        <dbReference type="ARBA" id="ARBA00011046"/>
    </source>
</evidence>
<proteinExistence type="inferred from homology"/>
<dbReference type="RefSeq" id="WP_074719381.1">
    <property type="nucleotide sequence ID" value="NZ_FOFI01000006.1"/>
</dbReference>
<dbReference type="InterPro" id="IPR036388">
    <property type="entry name" value="WH-like_DNA-bd_sf"/>
</dbReference>
<evidence type="ECO:0000256" key="5">
    <source>
        <dbReference type="SAM" id="MobiDB-lite"/>
    </source>
</evidence>
<evidence type="ECO:0000256" key="2">
    <source>
        <dbReference type="ARBA" id="ARBA00023015"/>
    </source>
</evidence>
<evidence type="ECO:0000313" key="7">
    <source>
        <dbReference type="Proteomes" id="UP000028623"/>
    </source>
</evidence>
<dbReference type="Proteomes" id="UP000028623">
    <property type="component" value="Unassembled WGS sequence"/>
</dbReference>
<dbReference type="Gene3D" id="1.10.10.10">
    <property type="entry name" value="Winged helix-like DNA-binding domain superfamily/Winged helix DNA-binding domain"/>
    <property type="match status" value="1"/>
</dbReference>
<feature type="compositionally biased region" description="Basic residues" evidence="5">
    <location>
        <begin position="145"/>
        <end position="162"/>
    </location>
</feature>
<sequence>MMLQSLTPSEEEIMQLIWNKGQIYFRELMDIYPEPKPHQNTVSTFLKILVDKDYLSTEKQGRIYLYTPTIGFDDYKKFVLSRFLENYFDNSGSALLQVLVDEKFVVAKDLEPFVDGKKTKASIRENTEEDNHIQDFIKEITGEKKSKKKEKKDKKKGKKKNK</sequence>
<gene>
    <name evidence="6" type="ORF">IO89_17835</name>
</gene>
<dbReference type="eggNOG" id="COG3682">
    <property type="taxonomic scope" value="Bacteria"/>
</dbReference>
<name>A0A085B7B3_9FLAO</name>
<dbReference type="STRING" id="421072.SAMN04488097_3735"/>
<evidence type="ECO:0000313" key="6">
    <source>
        <dbReference type="EMBL" id="KFC18358.1"/>
    </source>
</evidence>
<dbReference type="InterPro" id="IPR005650">
    <property type="entry name" value="BlaI_family"/>
</dbReference>
<evidence type="ECO:0000256" key="4">
    <source>
        <dbReference type="ARBA" id="ARBA00023163"/>
    </source>
</evidence>
<reference evidence="6 7" key="1">
    <citation type="submission" date="2014-07" db="EMBL/GenBank/DDBJ databases">
        <title>Epilithonimonas lactis LMG 22401 Genome.</title>
        <authorList>
            <person name="Pipes S.E."/>
            <person name="Stropko S.J."/>
        </authorList>
    </citation>
    <scope>NUCLEOTIDE SEQUENCE [LARGE SCALE GENOMIC DNA]</scope>
    <source>
        <strain evidence="6 7">LMG 24401</strain>
    </source>
</reference>
<comment type="similarity">
    <text evidence="1">Belongs to the BlaI transcriptional regulatory family.</text>
</comment>
<dbReference type="EMBL" id="JPLY01000007">
    <property type="protein sequence ID" value="KFC18358.1"/>
    <property type="molecule type" value="Genomic_DNA"/>
</dbReference>
<feature type="compositionally biased region" description="Basic and acidic residues" evidence="5">
    <location>
        <begin position="134"/>
        <end position="144"/>
    </location>
</feature>
<protein>
    <submittedName>
        <fullName evidence="6">Uncharacterized protein</fullName>
    </submittedName>
</protein>
<dbReference type="Pfam" id="PF03965">
    <property type="entry name" value="Penicillinase_R"/>
    <property type="match status" value="1"/>
</dbReference>
<comment type="caution">
    <text evidence="6">The sequence shown here is derived from an EMBL/GenBank/DDBJ whole genome shotgun (WGS) entry which is preliminary data.</text>
</comment>
<dbReference type="InterPro" id="IPR036390">
    <property type="entry name" value="WH_DNA-bd_sf"/>
</dbReference>
<dbReference type="GO" id="GO:0045892">
    <property type="term" value="P:negative regulation of DNA-templated transcription"/>
    <property type="evidence" value="ECO:0007669"/>
    <property type="project" value="InterPro"/>
</dbReference>
<keyword evidence="7" id="KW-1185">Reference proteome</keyword>
<keyword evidence="3" id="KW-0238">DNA-binding</keyword>